<protein>
    <submittedName>
        <fullName evidence="2">Uncharacterized protein</fullName>
    </submittedName>
</protein>
<dbReference type="Proteomes" id="UP000094849">
    <property type="component" value="Unassembled WGS sequence"/>
</dbReference>
<accession>A0A1E2UUA2</accession>
<gene>
    <name evidence="2" type="ORF">A3196_17035</name>
</gene>
<dbReference type="AlphaFoldDB" id="A0A1E2UUA2"/>
<keyword evidence="3" id="KW-1185">Reference proteome</keyword>
<dbReference type="EMBL" id="LVJZ01000003">
    <property type="protein sequence ID" value="ODB98306.1"/>
    <property type="molecule type" value="Genomic_DNA"/>
</dbReference>
<evidence type="ECO:0000313" key="3">
    <source>
        <dbReference type="Proteomes" id="UP000094849"/>
    </source>
</evidence>
<organism evidence="2 3">
    <name type="scientific">Candidatus Thiodiazotropha endoloripes</name>
    <dbReference type="NCBI Taxonomy" id="1818881"/>
    <lineage>
        <taxon>Bacteria</taxon>
        <taxon>Pseudomonadati</taxon>
        <taxon>Pseudomonadota</taxon>
        <taxon>Gammaproteobacteria</taxon>
        <taxon>Chromatiales</taxon>
        <taxon>Sedimenticolaceae</taxon>
        <taxon>Candidatus Thiodiazotropha</taxon>
    </lineage>
</organism>
<proteinExistence type="predicted"/>
<evidence type="ECO:0000313" key="2">
    <source>
        <dbReference type="EMBL" id="ODB98306.1"/>
    </source>
</evidence>
<evidence type="ECO:0000256" key="1">
    <source>
        <dbReference type="SAM" id="MobiDB-lite"/>
    </source>
</evidence>
<name>A0A1E2UUA2_9GAMM</name>
<feature type="region of interest" description="Disordered" evidence="1">
    <location>
        <begin position="221"/>
        <end position="250"/>
    </location>
</feature>
<reference evidence="2 3" key="1">
    <citation type="submission" date="2016-03" db="EMBL/GenBank/DDBJ databases">
        <title>Chemosynthetic sulphur-oxidizing symbionts of marine invertebrate animals are capable of nitrogen fixation.</title>
        <authorList>
            <person name="Petersen J.M."/>
            <person name="Kemper A."/>
            <person name="Gruber-Vodicka H."/>
            <person name="Cardini U."/>
            <person name="Geest Mvander."/>
            <person name="Kleiner M."/>
            <person name="Bulgheresi S."/>
            <person name="Fussmann M."/>
            <person name="Herbold C."/>
            <person name="Seah B.K.B."/>
            <person name="Antony C.Paul."/>
            <person name="Liu D."/>
            <person name="Belitz A."/>
            <person name="Weber M."/>
        </authorList>
    </citation>
    <scope>NUCLEOTIDE SEQUENCE [LARGE SCALE GENOMIC DNA]</scope>
    <source>
        <strain evidence="2">G_D</strain>
    </source>
</reference>
<dbReference type="RefSeq" id="WP_069006743.1">
    <property type="nucleotide sequence ID" value="NZ_LVJW01000003.1"/>
</dbReference>
<sequence>MTRVFRGVTTTPEKLIKRHGFKAWQSLDRNAALNVIASYCLKGTYNPPNVNNALVSNMLKRQIDLALIRRPTEGEQDYQRRREAFCPNLNDLRVLVKKEKRNDTFWISTDPTPACGGYAGNYVYWIELPELRVVSPGFKHKGISIGNRQGRFAKLMTDGSGQVVALDLYGNAGAEYAFLTGIKLDWIKYVKHKQRSAIPESYELVTGLEFEGPWYKMPTGWQHNKVQPKPPTARTKPPRPDKRNRPRITK</sequence>
<comment type="caution">
    <text evidence="2">The sequence shown here is derived from an EMBL/GenBank/DDBJ whole genome shotgun (WGS) entry which is preliminary data.</text>
</comment>